<dbReference type="InterPro" id="IPR022761">
    <property type="entry name" value="Fumarate_lyase_N"/>
</dbReference>
<protein>
    <submittedName>
        <fullName evidence="3">3-carboxy-cis,cis-muconate cycloisomerase</fullName>
    </submittedName>
</protein>
<gene>
    <name evidence="3" type="ORF">SAMN05444000_107124</name>
</gene>
<name>A0A1M6IHN2_9RHOB</name>
<dbReference type="STRING" id="1470563.SAMN05444000_107124"/>
<keyword evidence="3" id="KW-0413">Isomerase</keyword>
<dbReference type="SUPFAM" id="SSF48557">
    <property type="entry name" value="L-aspartase-like"/>
    <property type="match status" value="1"/>
</dbReference>
<reference evidence="4" key="1">
    <citation type="submission" date="2016-11" db="EMBL/GenBank/DDBJ databases">
        <authorList>
            <person name="Varghese N."/>
            <person name="Submissions S."/>
        </authorList>
    </citation>
    <scope>NUCLEOTIDE SEQUENCE [LARGE SCALE GENOMIC DNA]</scope>
    <source>
        <strain evidence="4">DSM 100564</strain>
    </source>
</reference>
<dbReference type="GO" id="GO:0016853">
    <property type="term" value="F:isomerase activity"/>
    <property type="evidence" value="ECO:0007669"/>
    <property type="project" value="UniProtKB-KW"/>
</dbReference>
<dbReference type="AlphaFoldDB" id="A0A1M6IHN2"/>
<dbReference type="OrthoDB" id="9768878at2"/>
<sequence>MAGSVFDSPLFSKLFPAGDAGRLFTDAAEVRAMLLVEGTLAKVQAELDVIPQDSGFFIHRASLEIQIDPSGLADATGQNGVNVPGLVAAFRKAMEAPEHAQFIHWGATSQDIIDTGLMLRLRQLLTILETDLRTVLTELAHLADTHAETPMVARTWGQSATLTSFGAQAAEWGHPLLSLLEELPTLRDACLMVSLSGASGTASALGPKAGDMRAAFAEALKLGDPGRSWHTDRTNVLRISDWLVRVNVALGKLGEDLIAMAMSGISEIDLGGAGSSSTMPQKQNPVVPSALVSLAHQARGLNATLQGAAMQKHQRDAAAWFTEWLTLPQICLGAASALTQAAKQVAVLSPRVDTMLQAAKDPLQLIHAEALSFALTQLMSRPEAQAATKALCQEANATGTALSELVAREYPTLDASALFDPAHQMGQAPEAARVFMQRLKNL</sequence>
<dbReference type="SMART" id="SM00998">
    <property type="entry name" value="ADSL_C"/>
    <property type="match status" value="1"/>
</dbReference>
<dbReference type="PANTHER" id="PTHR43172">
    <property type="entry name" value="ADENYLOSUCCINATE LYASE"/>
    <property type="match status" value="1"/>
</dbReference>
<comment type="similarity">
    <text evidence="1">Belongs to the class-II fumarase/aspartase family.</text>
</comment>
<proteinExistence type="inferred from homology"/>
<dbReference type="Pfam" id="PF00206">
    <property type="entry name" value="Lyase_1"/>
    <property type="match status" value="1"/>
</dbReference>
<feature type="domain" description="Adenylosuccinate lyase C-terminal" evidence="2">
    <location>
        <begin position="363"/>
        <end position="436"/>
    </location>
</feature>
<evidence type="ECO:0000256" key="1">
    <source>
        <dbReference type="ARBA" id="ARBA00034772"/>
    </source>
</evidence>
<dbReference type="Gene3D" id="1.10.40.30">
    <property type="entry name" value="Fumarase/aspartase (C-terminal domain)"/>
    <property type="match status" value="1"/>
</dbReference>
<dbReference type="EMBL" id="FQZQ01000007">
    <property type="protein sequence ID" value="SHJ33957.1"/>
    <property type="molecule type" value="Genomic_DNA"/>
</dbReference>
<evidence type="ECO:0000313" key="4">
    <source>
        <dbReference type="Proteomes" id="UP000183982"/>
    </source>
</evidence>
<organism evidence="3 4">
    <name type="scientific">Shimia gijangensis</name>
    <dbReference type="NCBI Taxonomy" id="1470563"/>
    <lineage>
        <taxon>Bacteria</taxon>
        <taxon>Pseudomonadati</taxon>
        <taxon>Pseudomonadota</taxon>
        <taxon>Alphaproteobacteria</taxon>
        <taxon>Rhodobacterales</taxon>
        <taxon>Roseobacteraceae</taxon>
    </lineage>
</organism>
<dbReference type="InterPro" id="IPR000362">
    <property type="entry name" value="Fumarate_lyase_fam"/>
</dbReference>
<evidence type="ECO:0000259" key="2">
    <source>
        <dbReference type="SMART" id="SM00998"/>
    </source>
</evidence>
<dbReference type="Proteomes" id="UP000183982">
    <property type="component" value="Unassembled WGS sequence"/>
</dbReference>
<dbReference type="RefSeq" id="WP_073251494.1">
    <property type="nucleotide sequence ID" value="NZ_FQZQ01000007.1"/>
</dbReference>
<evidence type="ECO:0000313" key="3">
    <source>
        <dbReference type="EMBL" id="SHJ33957.1"/>
    </source>
</evidence>
<dbReference type="InterPro" id="IPR019468">
    <property type="entry name" value="AdenyloSucc_lyase_C"/>
</dbReference>
<dbReference type="PANTHER" id="PTHR43172:SF2">
    <property type="entry name" value="ADENYLOSUCCINATE LYASE C-TERMINAL DOMAIN-CONTAINING PROTEIN"/>
    <property type="match status" value="1"/>
</dbReference>
<dbReference type="InterPro" id="IPR008948">
    <property type="entry name" value="L-Aspartase-like"/>
</dbReference>
<keyword evidence="4" id="KW-1185">Reference proteome</keyword>
<dbReference type="Gene3D" id="1.20.200.10">
    <property type="entry name" value="Fumarase/aspartase (Central domain)"/>
    <property type="match status" value="1"/>
</dbReference>
<dbReference type="PRINTS" id="PR00149">
    <property type="entry name" value="FUMRATELYASE"/>
</dbReference>
<accession>A0A1M6IHN2</accession>